<proteinExistence type="predicted"/>
<dbReference type="HOGENOM" id="CLU_3323859_0_0_5"/>
<evidence type="ECO:0000313" key="2">
    <source>
        <dbReference type="Proteomes" id="UP000006512"/>
    </source>
</evidence>
<sequence length="38" mass="4279">MPDEKSLREAQAGLSPARCTALPLPAHRAFPEKWMDEK</sequence>
<reference evidence="2" key="1">
    <citation type="submission" date="2011-03" db="EMBL/GenBank/DDBJ databases">
        <title>Draft genome sequence of Brevundimonas diminuta.</title>
        <authorList>
            <person name="Brown P.J.B."/>
            <person name="Buechlein A."/>
            <person name="Hemmerich C."/>
            <person name="Brun Y.V."/>
        </authorList>
    </citation>
    <scope>NUCLEOTIDE SEQUENCE [LARGE SCALE GENOMIC DNA]</scope>
    <source>
        <strain evidence="2">C19</strain>
    </source>
</reference>
<dbReference type="Proteomes" id="UP000006512">
    <property type="component" value="Unassembled WGS sequence"/>
</dbReference>
<evidence type="ECO:0000313" key="1">
    <source>
        <dbReference type="EMBL" id="EGF92911.1"/>
    </source>
</evidence>
<dbReference type="AlphaFoldDB" id="F4QI44"/>
<protein>
    <submittedName>
        <fullName evidence="1">Uncharacterized protein</fullName>
    </submittedName>
</protein>
<gene>
    <name evidence="1" type="ORF">ABI_13490</name>
</gene>
<accession>F4QI44</accession>
<dbReference type="EMBL" id="GL883077">
    <property type="protein sequence ID" value="EGF92911.1"/>
    <property type="molecule type" value="Genomic_DNA"/>
</dbReference>
<name>F4QI44_9CAUL</name>
<organism evidence="1 2">
    <name type="scientific">Asticcacaulis biprosthecium C19</name>
    <dbReference type="NCBI Taxonomy" id="715226"/>
    <lineage>
        <taxon>Bacteria</taxon>
        <taxon>Pseudomonadati</taxon>
        <taxon>Pseudomonadota</taxon>
        <taxon>Alphaproteobacteria</taxon>
        <taxon>Caulobacterales</taxon>
        <taxon>Caulobacteraceae</taxon>
        <taxon>Asticcacaulis</taxon>
    </lineage>
</organism>
<keyword evidence="2" id="KW-1185">Reference proteome</keyword>